<dbReference type="InterPro" id="IPR037202">
    <property type="entry name" value="ESCRT_assembly_dom"/>
</dbReference>
<dbReference type="GO" id="GO:0008333">
    <property type="term" value="P:endosome to lysosome transport"/>
    <property type="evidence" value="ECO:0007669"/>
    <property type="project" value="TreeGrafter"/>
</dbReference>
<dbReference type="InterPro" id="IPR017916">
    <property type="entry name" value="SB_dom"/>
</dbReference>
<feature type="compositionally biased region" description="Basic and acidic residues" evidence="8">
    <location>
        <begin position="715"/>
        <end position="726"/>
    </location>
</feature>
<evidence type="ECO:0000313" key="10">
    <source>
        <dbReference type="EMBL" id="CEG36885.1"/>
    </source>
</evidence>
<feature type="region of interest" description="Disordered" evidence="8">
    <location>
        <begin position="714"/>
        <end position="736"/>
    </location>
</feature>
<evidence type="ECO:0000256" key="1">
    <source>
        <dbReference type="ARBA" id="ARBA00004177"/>
    </source>
</evidence>
<feature type="compositionally biased region" description="Low complexity" evidence="8">
    <location>
        <begin position="1159"/>
        <end position="1177"/>
    </location>
</feature>
<feature type="coiled-coil region" evidence="7">
    <location>
        <begin position="249"/>
        <end position="276"/>
    </location>
</feature>
<evidence type="ECO:0000256" key="7">
    <source>
        <dbReference type="SAM" id="Coils"/>
    </source>
</evidence>
<evidence type="ECO:0000256" key="5">
    <source>
        <dbReference type="ARBA" id="ARBA00022927"/>
    </source>
</evidence>
<dbReference type="InterPro" id="IPR016135">
    <property type="entry name" value="UBQ-conjugating_enzyme/RWD"/>
</dbReference>
<evidence type="ECO:0000259" key="9">
    <source>
        <dbReference type="PROSITE" id="PS51322"/>
    </source>
</evidence>
<sequence>MVSRSATAPLPPHHGPNRFTPSPRQLIATRPQTSAFCECAQQRNVSVTYESASTLAASEVEGIEVNSKIAEIQSRVEELVRRYNDVVTCTDTEDEEVSLENEVVRIPARWRVGDVLLSTHRSLVQAGRNTAHQMFAEFGDDLKANAAIGSQALRMGDAFNEAEEHAAQRHHRLAHIRHALHHVVADKMADNSEEDDETNTLPLAMREHQFKKREHQLKFTIDALYREKDSMANQLQGVLRLQQTLRTTIEQQAQDLVKAERALRVQSEELRQLQEHSASAAEIANVRAASWRDKFQASAKAVTAAEAKVEELVAKVRVQSEEIAKHTFVLQTKTQEMDRYKEIEAARTRAAAAAQAATLADAQATIRKTKAEVLEEKRTIEYTSKDLHEMKDNICQLEKTLSEVRNVKQGLQIENAELLQRLREVQARFGEHRKSRYLLQDKDVNKLETTPALFALRLREENSRNETGNVPKSSFEVYNNDLSLPLMGTTQETEGLLNRDSDTNSIDGNSDEEVKRDEKELNSVMQHVLTTMFPLYLPEESDLTLDERIAQYEEFTITSLSTIQRSPIAAAELVNEDMISRSELDTLQKMYEHEIDAVKQHYVENLWEYKSLIIQQCERRQALESESHRQEIEKLLQLVQSKFHAEQARRSEHLQRVKESLKMLYHALRQSSVSDAQTDLVCHEDKPIQSKKSAKPLKLILRAAILALSRSANRNGRDTKQAEHVHKQLLPSSSSTDTQTMAIAAAMTMYPMIRDIKITKAEPQDMSCQTDLLPILREQEQMDELVTIKRQIELLPTSRHQEQMDKLVTTERQPESCVLPDLKELVKSSKQQQNLFMLHLISGIPISATLLAELRQSLPKLPPGDLYVSNALRLALFNELVRFYAAMEETIQMRSKKCDHIQGVEIAIGSPRDTPYLRRKALEAVDGKNRQRHRRQLFTSGGTAVLQAAPLTSTLFTLYIDVVYTTYLCYPQSSRVRGDVYNLLGQIPSLQPNCGTYTHNDGTTSTLLNLEGTIPIFYRNNQYNIPVEFWIVETYPMSPPVCFVRPTIDMMVKPNHPHVTSDGYVKIPYTSDWRQDFTLLELIAHICSIFGNMPPVFRRPDVVNSQNRATHSSSAVSSGTGGYFQQGSFAQTHPPQPSPHYLSQFQSHSRQNDDSGVWTQNTSQHSSMSNSGSYGSSQERLGVVKSEVTRKIQMLMEKRFKRIRDDMDVQFEHEVQLAQSQENVERGLQSLRALRDDLTRAKNLVDVQDSEVTTWLNDNENKETVDPDSIVVGGDALSEQLIATLAEQHAIDDALYYMDRAISNDAIVLSVFLKESDTIICASVVPTRRRWRQNSQELCHVKHSDMLQDFVSEEVATFITPVRVDLYQAMDY</sequence>
<evidence type="ECO:0000256" key="2">
    <source>
        <dbReference type="ARBA" id="ARBA00009594"/>
    </source>
</evidence>
<keyword evidence="4" id="KW-0967">Endosome</keyword>
<dbReference type="PANTHER" id="PTHR23306:SF3">
    <property type="entry name" value="TUMOR SUPPRESSOR PROTEIN 101"/>
    <property type="match status" value="1"/>
</dbReference>
<keyword evidence="5" id="KW-0653">Protein transport</keyword>
<dbReference type="OrthoDB" id="306304at2759"/>
<dbReference type="EMBL" id="CCYD01000252">
    <property type="protein sequence ID" value="CEG36885.1"/>
    <property type="molecule type" value="Genomic_DNA"/>
</dbReference>
<feature type="coiled-coil region" evidence="7">
    <location>
        <begin position="359"/>
        <end position="428"/>
    </location>
</feature>
<evidence type="ECO:0000256" key="6">
    <source>
        <dbReference type="ARBA" id="ARBA00023054"/>
    </source>
</evidence>
<feature type="domain" description="UEV" evidence="9">
    <location>
        <begin position="957"/>
        <end position="1100"/>
    </location>
</feature>
<dbReference type="InterPro" id="IPR052070">
    <property type="entry name" value="ESCRT-I_UEV_domain"/>
</dbReference>
<reference evidence="11" key="1">
    <citation type="submission" date="2014-09" db="EMBL/GenBank/DDBJ databases">
        <authorList>
            <person name="Sharma Rahul"/>
            <person name="Thines Marco"/>
        </authorList>
    </citation>
    <scope>NUCLEOTIDE SEQUENCE [LARGE SCALE GENOMIC DNA]</scope>
</reference>
<dbReference type="GO" id="GO:0000813">
    <property type="term" value="C:ESCRT I complex"/>
    <property type="evidence" value="ECO:0007669"/>
    <property type="project" value="TreeGrafter"/>
</dbReference>
<evidence type="ECO:0000256" key="3">
    <source>
        <dbReference type="ARBA" id="ARBA00022448"/>
    </source>
</evidence>
<dbReference type="Gene3D" id="3.10.110.10">
    <property type="entry name" value="Ubiquitin Conjugating Enzyme"/>
    <property type="match status" value="1"/>
</dbReference>
<dbReference type="SUPFAM" id="SSF54495">
    <property type="entry name" value="UBC-like"/>
    <property type="match status" value="1"/>
</dbReference>
<dbReference type="GeneID" id="36399193"/>
<dbReference type="PROSITE" id="PS51322">
    <property type="entry name" value="UEV"/>
    <property type="match status" value="1"/>
</dbReference>
<dbReference type="Proteomes" id="UP000054928">
    <property type="component" value="Unassembled WGS sequence"/>
</dbReference>
<evidence type="ECO:0000313" key="11">
    <source>
        <dbReference type="Proteomes" id="UP000054928"/>
    </source>
</evidence>
<accession>A0A0P1A980</accession>
<dbReference type="PANTHER" id="PTHR23306">
    <property type="entry name" value="TUMOR SUSCEPTIBILITY GENE 101 PROTEIN-RELATED"/>
    <property type="match status" value="1"/>
</dbReference>
<name>A0A0P1A980_PLAHL</name>
<dbReference type="GO" id="GO:0043130">
    <property type="term" value="F:ubiquitin binding"/>
    <property type="evidence" value="ECO:0007669"/>
    <property type="project" value="TreeGrafter"/>
</dbReference>
<feature type="region of interest" description="Disordered" evidence="8">
    <location>
        <begin position="494"/>
        <end position="516"/>
    </location>
</feature>
<evidence type="ECO:0000256" key="8">
    <source>
        <dbReference type="SAM" id="MobiDB-lite"/>
    </source>
</evidence>
<dbReference type="Pfam" id="PF05743">
    <property type="entry name" value="UEV"/>
    <property type="match status" value="1"/>
</dbReference>
<organism evidence="10 11">
    <name type="scientific">Plasmopara halstedii</name>
    <name type="common">Downy mildew of sunflower</name>
    <dbReference type="NCBI Taxonomy" id="4781"/>
    <lineage>
        <taxon>Eukaryota</taxon>
        <taxon>Sar</taxon>
        <taxon>Stramenopiles</taxon>
        <taxon>Oomycota</taxon>
        <taxon>Peronosporomycetes</taxon>
        <taxon>Peronosporales</taxon>
        <taxon>Peronosporaceae</taxon>
        <taxon>Plasmopara</taxon>
    </lineage>
</organism>
<keyword evidence="3" id="KW-0813">Transport</keyword>
<dbReference type="GO" id="GO:0015031">
    <property type="term" value="P:protein transport"/>
    <property type="evidence" value="ECO:0007669"/>
    <property type="project" value="UniProtKB-KW"/>
</dbReference>
<dbReference type="InterPro" id="IPR008883">
    <property type="entry name" value="UEV_N"/>
</dbReference>
<dbReference type="SUPFAM" id="SSF140111">
    <property type="entry name" value="Endosomal sorting complex assembly domain"/>
    <property type="match status" value="1"/>
</dbReference>
<dbReference type="OMA" id="FRENDNN"/>
<keyword evidence="6 7" id="KW-0175">Coiled coil</keyword>
<dbReference type="RefSeq" id="XP_024573254.1">
    <property type="nucleotide sequence ID" value="XM_024722149.1"/>
</dbReference>
<feature type="compositionally biased region" description="Polar residues" evidence="8">
    <location>
        <begin position="1108"/>
        <end position="1118"/>
    </location>
</feature>
<protein>
    <submittedName>
        <fullName evidence="10">Vacuolar sorting protein/ubiquitin receptor VPS23</fullName>
    </submittedName>
</protein>
<feature type="region of interest" description="Disordered" evidence="8">
    <location>
        <begin position="1"/>
        <end position="23"/>
    </location>
</feature>
<evidence type="ECO:0000256" key="4">
    <source>
        <dbReference type="ARBA" id="ARBA00022753"/>
    </source>
</evidence>
<comment type="similarity">
    <text evidence="2">Belongs to the ubiquitin-conjugating enzyme family. UEV subfamily.</text>
</comment>
<dbReference type="Gene3D" id="6.10.140.820">
    <property type="match status" value="1"/>
</dbReference>
<keyword evidence="10" id="KW-0675">Receptor</keyword>
<keyword evidence="11" id="KW-1185">Reference proteome</keyword>
<feature type="region of interest" description="Disordered" evidence="8">
    <location>
        <begin position="1108"/>
        <end position="1180"/>
    </location>
</feature>
<proteinExistence type="inferred from homology"/>
<dbReference type="CDD" id="cd11685">
    <property type="entry name" value="UEV_TSG101-like"/>
    <property type="match status" value="1"/>
</dbReference>
<dbReference type="Pfam" id="PF09454">
    <property type="entry name" value="Vps23_core"/>
    <property type="match status" value="1"/>
</dbReference>
<comment type="subcellular location">
    <subcellularLocation>
        <location evidence="1">Endosome</location>
    </subcellularLocation>
</comment>
<dbReference type="STRING" id="4781.A0A0P1A980"/>